<sequence length="354" mass="39569">MSSLQKDLFKSQLPPLEALQEDPNSTSDVQPEARSEQHQFALPKRQLRDYSPLTWNEYFDTRDDIEIHGKTKDGKVPPVFVMHHGAGHSGLSYGLTAKRIRTITNSECSILAYDCRDHGSTKTLNDLDLSLATMSDDLCKLIEHIYGEQKPDIILVGHSMGGAVIVDAANQRRIPNLLGVVVLDVVEGSALEALSSMSAFLNNRPSQFETVQDAIKWGVKSGTVHTLESARLSFPPLVRKKDENDDSSPYIWRTNLGATQKFWQGWFQGLSEKFLTARAAKFLVLAGTDRLDKPLIIGQMQGKFQMDIFADAGHAIHEDQPSRLAQCLVEFWKRNKRLILPPKVPMPPPPKKSS</sequence>
<dbReference type="PANTHER" id="PTHR14189:SF0">
    <property type="entry name" value="PROTEIN PHOSPHATASE METHYLESTERASE 1"/>
    <property type="match status" value="1"/>
</dbReference>
<evidence type="ECO:0000259" key="9">
    <source>
        <dbReference type="Pfam" id="PF12697"/>
    </source>
</evidence>
<dbReference type="PANTHER" id="PTHR14189">
    <property type="entry name" value="PROTEIN PHOSPHATASE METHYLESTERASE-1 RELATED"/>
    <property type="match status" value="1"/>
</dbReference>
<dbReference type="InterPro" id="IPR029058">
    <property type="entry name" value="AB_hydrolase_fold"/>
</dbReference>
<protein>
    <recommendedName>
        <fullName evidence="2 6">Protein phosphatase methylesterase 1</fullName>
        <shortName evidence="6">PME-1</shortName>
        <ecNumber evidence="6">3.1.1.-</ecNumber>
    </recommendedName>
</protein>
<feature type="active site" evidence="7">
    <location>
        <position position="314"/>
    </location>
</feature>
<evidence type="ECO:0000256" key="7">
    <source>
        <dbReference type="PIRSR" id="PIRSR022950-1"/>
    </source>
</evidence>
<evidence type="ECO:0000256" key="4">
    <source>
        <dbReference type="ARBA" id="ARBA00022801"/>
    </source>
</evidence>
<comment type="similarity">
    <text evidence="1 6">Belongs to the AB hydrolase superfamily.</text>
</comment>
<evidence type="ECO:0000256" key="2">
    <source>
        <dbReference type="ARBA" id="ARBA00020672"/>
    </source>
</evidence>
<organism evidence="10 11">
    <name type="scientific">Mortierella isabellina</name>
    <name type="common">Filamentous fungus</name>
    <name type="synonym">Umbelopsis isabellina</name>
    <dbReference type="NCBI Taxonomy" id="91625"/>
    <lineage>
        <taxon>Eukaryota</taxon>
        <taxon>Fungi</taxon>
        <taxon>Fungi incertae sedis</taxon>
        <taxon>Mucoromycota</taxon>
        <taxon>Mucoromycotina</taxon>
        <taxon>Umbelopsidomycetes</taxon>
        <taxon>Umbelopsidales</taxon>
        <taxon>Umbelopsidaceae</taxon>
        <taxon>Umbelopsis</taxon>
    </lineage>
</organism>
<evidence type="ECO:0000256" key="1">
    <source>
        <dbReference type="ARBA" id="ARBA00008645"/>
    </source>
</evidence>
<dbReference type="PIRSF" id="PIRSF022950">
    <property type="entry name" value="PPase_methylesterase_euk"/>
    <property type="match status" value="1"/>
</dbReference>
<proteinExistence type="inferred from homology"/>
<keyword evidence="4 6" id="KW-0378">Hydrolase</keyword>
<dbReference type="GO" id="GO:0051723">
    <property type="term" value="F:protein methylesterase activity"/>
    <property type="evidence" value="ECO:0007669"/>
    <property type="project" value="UniProtKB-EC"/>
</dbReference>
<evidence type="ECO:0000256" key="5">
    <source>
        <dbReference type="ARBA" id="ARBA00049203"/>
    </source>
</evidence>
<dbReference type="Pfam" id="PF12697">
    <property type="entry name" value="Abhydrolase_6"/>
    <property type="match status" value="1"/>
</dbReference>
<feature type="domain" description="AB hydrolase-1" evidence="9">
    <location>
        <begin position="80"/>
        <end position="325"/>
    </location>
</feature>
<comment type="caution">
    <text evidence="10">The sequence shown here is derived from an EMBL/GenBank/DDBJ whole genome shotgun (WGS) entry which is preliminary data.</text>
</comment>
<dbReference type="InterPro" id="IPR016812">
    <property type="entry name" value="PPase_methylesterase_euk"/>
</dbReference>
<feature type="active site" evidence="7">
    <location>
        <position position="159"/>
    </location>
</feature>
<keyword evidence="11" id="KW-1185">Reference proteome</keyword>
<keyword evidence="3 6" id="KW-0719">Serine esterase</keyword>
<name>A0A8H7Q728_MORIS</name>
<accession>A0A8H7Q728</accession>
<dbReference type="EMBL" id="JAEPQZ010000001">
    <property type="protein sequence ID" value="KAG2185941.1"/>
    <property type="molecule type" value="Genomic_DNA"/>
</dbReference>
<reference evidence="10" key="1">
    <citation type="submission" date="2020-12" db="EMBL/GenBank/DDBJ databases">
        <title>Metabolic potential, ecology and presence of endohyphal bacteria is reflected in genomic diversity of Mucoromycotina.</title>
        <authorList>
            <person name="Muszewska A."/>
            <person name="Okrasinska A."/>
            <person name="Steczkiewicz K."/>
            <person name="Drgas O."/>
            <person name="Orlowska M."/>
            <person name="Perlinska-Lenart U."/>
            <person name="Aleksandrzak-Piekarczyk T."/>
            <person name="Szatraj K."/>
            <person name="Zielenkiewicz U."/>
            <person name="Pilsyk S."/>
            <person name="Malc E."/>
            <person name="Mieczkowski P."/>
            <person name="Kruszewska J.S."/>
            <person name="Biernat P."/>
            <person name="Pawlowska J."/>
        </authorList>
    </citation>
    <scope>NUCLEOTIDE SEQUENCE</scope>
    <source>
        <strain evidence="10">WA0000067209</strain>
    </source>
</reference>
<dbReference type="Gene3D" id="3.40.50.1820">
    <property type="entry name" value="alpha/beta hydrolase"/>
    <property type="match status" value="1"/>
</dbReference>
<dbReference type="Proteomes" id="UP000654370">
    <property type="component" value="Unassembled WGS sequence"/>
</dbReference>
<dbReference type="EC" id="3.1.1.-" evidence="6"/>
<evidence type="ECO:0000256" key="3">
    <source>
        <dbReference type="ARBA" id="ARBA00022487"/>
    </source>
</evidence>
<dbReference type="SUPFAM" id="SSF53474">
    <property type="entry name" value="alpha/beta-Hydrolases"/>
    <property type="match status" value="1"/>
</dbReference>
<comment type="function">
    <text evidence="6">Demethylates proteins that have been reversibly carboxymethylated.</text>
</comment>
<dbReference type="AlphaFoldDB" id="A0A8H7Q728"/>
<feature type="region of interest" description="Disordered" evidence="8">
    <location>
        <begin position="1"/>
        <end position="40"/>
    </location>
</feature>
<feature type="active site" evidence="7">
    <location>
        <position position="184"/>
    </location>
</feature>
<evidence type="ECO:0000313" key="11">
    <source>
        <dbReference type="Proteomes" id="UP000654370"/>
    </source>
</evidence>
<gene>
    <name evidence="10" type="ORF">INT43_002379</name>
</gene>
<dbReference type="OrthoDB" id="194865at2759"/>
<evidence type="ECO:0000256" key="6">
    <source>
        <dbReference type="PIRNR" id="PIRNR022950"/>
    </source>
</evidence>
<evidence type="ECO:0000256" key="8">
    <source>
        <dbReference type="SAM" id="MobiDB-lite"/>
    </source>
</evidence>
<dbReference type="InterPro" id="IPR000073">
    <property type="entry name" value="AB_hydrolase_1"/>
</dbReference>
<comment type="catalytic activity">
    <reaction evidence="5">
        <text>[phosphatase 2A protein]-C-terminal L-leucine methyl ester + H2O = [phosphatase 2A protein]-C-terminal L-leucine + methanol + H(+)</text>
        <dbReference type="Rhea" id="RHEA:48548"/>
        <dbReference type="Rhea" id="RHEA-COMP:12134"/>
        <dbReference type="Rhea" id="RHEA-COMP:12135"/>
        <dbReference type="ChEBI" id="CHEBI:15377"/>
        <dbReference type="ChEBI" id="CHEBI:15378"/>
        <dbReference type="ChEBI" id="CHEBI:17790"/>
        <dbReference type="ChEBI" id="CHEBI:90516"/>
        <dbReference type="ChEBI" id="CHEBI:90517"/>
        <dbReference type="EC" id="3.1.1.89"/>
    </reaction>
</comment>
<evidence type="ECO:0000313" key="10">
    <source>
        <dbReference type="EMBL" id="KAG2185941.1"/>
    </source>
</evidence>